<evidence type="ECO:0000256" key="1">
    <source>
        <dbReference type="SAM" id="MobiDB-lite"/>
    </source>
</evidence>
<keyword evidence="3" id="KW-1185">Reference proteome</keyword>
<protein>
    <submittedName>
        <fullName evidence="2">Uncharacterized protein</fullName>
    </submittedName>
</protein>
<comment type="caution">
    <text evidence="2">The sequence shown here is derived from an EMBL/GenBank/DDBJ whole genome shotgun (WGS) entry which is preliminary data.</text>
</comment>
<evidence type="ECO:0000313" key="3">
    <source>
        <dbReference type="Proteomes" id="UP000807025"/>
    </source>
</evidence>
<name>A0A9P5ZGL1_PLEER</name>
<evidence type="ECO:0000313" key="2">
    <source>
        <dbReference type="EMBL" id="KAF9487668.1"/>
    </source>
</evidence>
<sequence>MITASSKYLAEAKSLRVRDLKMPSTLPSSASRPILEPMGATRVPERRYWLVTPNDPLSMLTFAATTFFILGWGQPASTLMAEDVCSFTARMVQRQGYLNQHAKGVSPHSHRESLEPSRVQHDELNPS</sequence>
<accession>A0A9P5ZGL1</accession>
<feature type="compositionally biased region" description="Basic and acidic residues" evidence="1">
    <location>
        <begin position="109"/>
        <end position="127"/>
    </location>
</feature>
<dbReference type="AlphaFoldDB" id="A0A9P5ZGL1"/>
<proteinExistence type="predicted"/>
<dbReference type="EMBL" id="MU154758">
    <property type="protein sequence ID" value="KAF9487668.1"/>
    <property type="molecule type" value="Genomic_DNA"/>
</dbReference>
<feature type="region of interest" description="Disordered" evidence="1">
    <location>
        <begin position="99"/>
        <end position="127"/>
    </location>
</feature>
<gene>
    <name evidence="2" type="ORF">BDN71DRAFT_1513741</name>
</gene>
<reference evidence="2" key="1">
    <citation type="submission" date="2020-11" db="EMBL/GenBank/DDBJ databases">
        <authorList>
            <consortium name="DOE Joint Genome Institute"/>
            <person name="Ahrendt S."/>
            <person name="Riley R."/>
            <person name="Andreopoulos W."/>
            <person name="Labutti K."/>
            <person name="Pangilinan J."/>
            <person name="Ruiz-Duenas F.J."/>
            <person name="Barrasa J.M."/>
            <person name="Sanchez-Garcia M."/>
            <person name="Camarero S."/>
            <person name="Miyauchi S."/>
            <person name="Serrano A."/>
            <person name="Linde D."/>
            <person name="Babiker R."/>
            <person name="Drula E."/>
            <person name="Ayuso-Fernandez I."/>
            <person name="Pacheco R."/>
            <person name="Padilla G."/>
            <person name="Ferreira P."/>
            <person name="Barriuso J."/>
            <person name="Kellner H."/>
            <person name="Castanera R."/>
            <person name="Alfaro M."/>
            <person name="Ramirez L."/>
            <person name="Pisabarro A.G."/>
            <person name="Kuo A."/>
            <person name="Tritt A."/>
            <person name="Lipzen A."/>
            <person name="He G."/>
            <person name="Yan M."/>
            <person name="Ng V."/>
            <person name="Cullen D."/>
            <person name="Martin F."/>
            <person name="Rosso M.-N."/>
            <person name="Henrissat B."/>
            <person name="Hibbett D."/>
            <person name="Martinez A.T."/>
            <person name="Grigoriev I.V."/>
        </authorList>
    </citation>
    <scope>NUCLEOTIDE SEQUENCE</scope>
    <source>
        <strain evidence="2">ATCC 90797</strain>
    </source>
</reference>
<organism evidence="2 3">
    <name type="scientific">Pleurotus eryngii</name>
    <name type="common">Boletus of the steppes</name>
    <dbReference type="NCBI Taxonomy" id="5323"/>
    <lineage>
        <taxon>Eukaryota</taxon>
        <taxon>Fungi</taxon>
        <taxon>Dikarya</taxon>
        <taxon>Basidiomycota</taxon>
        <taxon>Agaricomycotina</taxon>
        <taxon>Agaricomycetes</taxon>
        <taxon>Agaricomycetidae</taxon>
        <taxon>Agaricales</taxon>
        <taxon>Pleurotineae</taxon>
        <taxon>Pleurotaceae</taxon>
        <taxon>Pleurotus</taxon>
    </lineage>
</organism>
<dbReference type="Proteomes" id="UP000807025">
    <property type="component" value="Unassembled WGS sequence"/>
</dbReference>